<keyword evidence="4" id="KW-1185">Reference proteome</keyword>
<keyword evidence="2" id="KW-0472">Membrane</keyword>
<dbReference type="RefSeq" id="WP_237486237.1">
    <property type="nucleotide sequence ID" value="NZ_CAKLCM010000003.1"/>
</dbReference>
<evidence type="ECO:0000313" key="3">
    <source>
        <dbReference type="EMBL" id="CAH0529653.1"/>
    </source>
</evidence>
<keyword evidence="2" id="KW-0812">Transmembrane</keyword>
<keyword evidence="2" id="KW-1133">Transmembrane helix</keyword>
<comment type="caution">
    <text evidence="3">The sequence shown here is derived from an EMBL/GenBank/DDBJ whole genome shotgun (WGS) entry which is preliminary data.</text>
</comment>
<dbReference type="EMBL" id="CAKLCM010000003">
    <property type="protein sequence ID" value="CAH0529653.1"/>
    <property type="molecule type" value="Genomic_DNA"/>
</dbReference>
<sequence>MSQSAPSSYILRNMAEVANPDSVSLIPQTLGWLLLLVIILLVLSYVVTKRYLNYRMNQYRREALAILQHNQHNEKRDLMCYQVLTQVSHYLYLQQKKYPQQKKQFGQAWLDYLNRQCAGKACFQPELSQAWLNHLVGGNQDFSSQDSQAIFAATEQWLSAHRVPQWLSEQWNFSVVVKRGLSRLTLKATSAQGAINQGQRNQGNSKQGDSNGVE</sequence>
<dbReference type="Pfam" id="PF14316">
    <property type="entry name" value="DUF4381"/>
    <property type="match status" value="1"/>
</dbReference>
<gene>
    <name evidence="3" type="ORF">VHP8226_03408</name>
</gene>
<evidence type="ECO:0008006" key="5">
    <source>
        <dbReference type="Google" id="ProtNLM"/>
    </source>
</evidence>
<name>A0ABN8DLK1_9VIBR</name>
<reference evidence="3" key="1">
    <citation type="submission" date="2021-12" db="EMBL/GenBank/DDBJ databases">
        <authorList>
            <person name="Rodrigo-Torres L."/>
            <person name="Arahal R. D."/>
            <person name="Lucena T."/>
        </authorList>
    </citation>
    <scope>NUCLEOTIDE SEQUENCE</scope>
    <source>
        <strain evidence="3">CECT 8226</strain>
    </source>
</reference>
<dbReference type="Proteomes" id="UP000838160">
    <property type="component" value="Unassembled WGS sequence"/>
</dbReference>
<evidence type="ECO:0000256" key="1">
    <source>
        <dbReference type="SAM" id="MobiDB-lite"/>
    </source>
</evidence>
<protein>
    <recommendedName>
        <fullName evidence="5">DUF4381 domain-containing protein</fullName>
    </recommendedName>
</protein>
<evidence type="ECO:0000256" key="2">
    <source>
        <dbReference type="SAM" id="Phobius"/>
    </source>
</evidence>
<feature type="transmembrane region" description="Helical" evidence="2">
    <location>
        <begin position="30"/>
        <end position="48"/>
    </location>
</feature>
<dbReference type="InterPro" id="IPR025489">
    <property type="entry name" value="DUF4381"/>
</dbReference>
<evidence type="ECO:0000313" key="4">
    <source>
        <dbReference type="Proteomes" id="UP000838160"/>
    </source>
</evidence>
<proteinExistence type="predicted"/>
<feature type="region of interest" description="Disordered" evidence="1">
    <location>
        <begin position="193"/>
        <end position="214"/>
    </location>
</feature>
<accession>A0ABN8DLK1</accession>
<organism evidence="3 4">
    <name type="scientific">Vibrio hippocampi</name>
    <dbReference type="NCBI Taxonomy" id="654686"/>
    <lineage>
        <taxon>Bacteria</taxon>
        <taxon>Pseudomonadati</taxon>
        <taxon>Pseudomonadota</taxon>
        <taxon>Gammaproteobacteria</taxon>
        <taxon>Vibrionales</taxon>
        <taxon>Vibrionaceae</taxon>
        <taxon>Vibrio</taxon>
    </lineage>
</organism>